<evidence type="ECO:0000256" key="8">
    <source>
        <dbReference type="ARBA" id="ARBA00023008"/>
    </source>
</evidence>
<protein>
    <recommendedName>
        <fullName evidence="4 10">Cytochrome c oxidase assembly protein CtaG</fullName>
    </recommendedName>
</protein>
<dbReference type="FunFam" id="2.60.370.10:FF:000001">
    <property type="entry name" value="COX11 cytochrome c oxidase assembly homolog"/>
    <property type="match status" value="1"/>
</dbReference>
<dbReference type="GO" id="GO:0005507">
    <property type="term" value="F:copper ion binding"/>
    <property type="evidence" value="ECO:0007669"/>
    <property type="project" value="InterPro"/>
</dbReference>
<feature type="topological domain" description="Cytoplasmic" evidence="10">
    <location>
        <begin position="1"/>
        <end position="6"/>
    </location>
</feature>
<dbReference type="PANTHER" id="PTHR21320:SF3">
    <property type="entry name" value="CYTOCHROME C OXIDASE ASSEMBLY PROTEIN COX11, MITOCHONDRIAL-RELATED"/>
    <property type="match status" value="1"/>
</dbReference>
<dbReference type="InterPro" id="IPR007533">
    <property type="entry name" value="Cyt_c_oxidase_assmbl_CtaG"/>
</dbReference>
<evidence type="ECO:0000256" key="3">
    <source>
        <dbReference type="ARBA" id="ARBA00009620"/>
    </source>
</evidence>
<comment type="function">
    <text evidence="1 10">Exerts its effect at some terminal stage of cytochrome c oxidase synthesis, probably by being involved in the insertion of the copper B into subunit I.</text>
</comment>
<accession>A0A7W7F7B2</accession>
<comment type="subcellular location">
    <subcellularLocation>
        <location evidence="2 10">Cell inner membrane</location>
        <topology evidence="2 10">Single-pass type II membrane protein</topology>
        <orientation evidence="2 10">Periplasmic side</orientation>
    </subcellularLocation>
</comment>
<evidence type="ECO:0000256" key="5">
    <source>
        <dbReference type="ARBA" id="ARBA00022692"/>
    </source>
</evidence>
<dbReference type="GO" id="GO:0008535">
    <property type="term" value="P:respiratory chain complex IV assembly"/>
    <property type="evidence" value="ECO:0007669"/>
    <property type="project" value="UniProtKB-UniRule"/>
</dbReference>
<keyword evidence="7 10" id="KW-1133">Transmembrane helix</keyword>
<dbReference type="InterPro" id="IPR023471">
    <property type="entry name" value="CtaG/Cox11_dom_sf"/>
</dbReference>
<keyword evidence="10" id="KW-1003">Cell membrane</keyword>
<comment type="similarity">
    <text evidence="3 10">Belongs to the COX11/CtaG family.</text>
</comment>
<keyword evidence="9 10" id="KW-0472">Membrane</keyword>
<comment type="caution">
    <text evidence="11">The sequence shown here is derived from an EMBL/GenBank/DDBJ whole genome shotgun (WGS) entry which is preliminary data.</text>
</comment>
<dbReference type="NCBIfam" id="NF003465">
    <property type="entry name" value="PRK05089.1"/>
    <property type="match status" value="1"/>
</dbReference>
<name>A0A7W7F7B2_9SPHN</name>
<keyword evidence="5 10" id="KW-0812">Transmembrane</keyword>
<dbReference type="Proteomes" id="UP000566324">
    <property type="component" value="Unassembled WGS sequence"/>
</dbReference>
<evidence type="ECO:0000313" key="11">
    <source>
        <dbReference type="EMBL" id="MBB4633470.1"/>
    </source>
</evidence>
<gene>
    <name evidence="10" type="primary">ctaG</name>
    <name evidence="11" type="ORF">GGQ98_003108</name>
</gene>
<evidence type="ECO:0000256" key="4">
    <source>
        <dbReference type="ARBA" id="ARBA00015384"/>
    </source>
</evidence>
<dbReference type="PIRSF" id="PIRSF005413">
    <property type="entry name" value="COX11"/>
    <property type="match status" value="1"/>
</dbReference>
<dbReference type="Gene3D" id="2.60.370.10">
    <property type="entry name" value="Ctag/Cox11"/>
    <property type="match status" value="1"/>
</dbReference>
<reference evidence="11 12" key="1">
    <citation type="submission" date="2020-08" db="EMBL/GenBank/DDBJ databases">
        <title>Genomic Encyclopedia of Type Strains, Phase IV (KMG-IV): sequencing the most valuable type-strain genomes for metagenomic binning, comparative biology and taxonomic classification.</title>
        <authorList>
            <person name="Goeker M."/>
        </authorList>
    </citation>
    <scope>NUCLEOTIDE SEQUENCE [LARGE SCALE GENOMIC DNA]</scope>
    <source>
        <strain evidence="11 12">DSM 17328</strain>
    </source>
</reference>
<organism evidence="11 12">
    <name type="scientific">Sphingosinicella soli</name>
    <dbReference type="NCBI Taxonomy" id="333708"/>
    <lineage>
        <taxon>Bacteria</taxon>
        <taxon>Pseudomonadati</taxon>
        <taxon>Pseudomonadota</taxon>
        <taxon>Alphaproteobacteria</taxon>
        <taxon>Sphingomonadales</taxon>
        <taxon>Sphingosinicellaceae</taxon>
        <taxon>Sphingosinicella</taxon>
    </lineage>
</organism>
<keyword evidence="12" id="KW-1185">Reference proteome</keyword>
<keyword evidence="6 10" id="KW-0735">Signal-anchor</keyword>
<evidence type="ECO:0000313" key="12">
    <source>
        <dbReference type="Proteomes" id="UP000566324"/>
    </source>
</evidence>
<keyword evidence="8 10" id="KW-0186">Copper</keyword>
<evidence type="ECO:0000256" key="1">
    <source>
        <dbReference type="ARBA" id="ARBA00004007"/>
    </source>
</evidence>
<evidence type="ECO:0000256" key="2">
    <source>
        <dbReference type="ARBA" id="ARBA00004382"/>
    </source>
</evidence>
<feature type="topological domain" description="Periplasmic" evidence="10">
    <location>
        <begin position="29"/>
        <end position="196"/>
    </location>
</feature>
<keyword evidence="10" id="KW-0997">Cell inner membrane</keyword>
<dbReference type="AlphaFoldDB" id="A0A7W7F7B2"/>
<evidence type="ECO:0000256" key="7">
    <source>
        <dbReference type="ARBA" id="ARBA00022989"/>
    </source>
</evidence>
<dbReference type="PANTHER" id="PTHR21320">
    <property type="entry name" value="CYTOCHROME C OXIDASE ASSEMBLY PROTEIN COX11-RELATED"/>
    <property type="match status" value="1"/>
</dbReference>
<proteinExistence type="inferred from homology"/>
<dbReference type="GO" id="GO:0005886">
    <property type="term" value="C:plasma membrane"/>
    <property type="evidence" value="ECO:0007669"/>
    <property type="project" value="UniProtKB-SubCell"/>
</dbReference>
<evidence type="ECO:0000256" key="10">
    <source>
        <dbReference type="HAMAP-Rule" id="MF_00155"/>
    </source>
</evidence>
<evidence type="ECO:0000256" key="6">
    <source>
        <dbReference type="ARBA" id="ARBA00022968"/>
    </source>
</evidence>
<dbReference type="HAMAP" id="MF_00155">
    <property type="entry name" value="CtaG"/>
    <property type="match status" value="1"/>
</dbReference>
<dbReference type="Pfam" id="PF04442">
    <property type="entry name" value="CtaG_Cox11"/>
    <property type="match status" value="1"/>
</dbReference>
<dbReference type="SUPFAM" id="SSF110111">
    <property type="entry name" value="Ctag/Cox11"/>
    <property type="match status" value="1"/>
</dbReference>
<dbReference type="RefSeq" id="WP_184071095.1">
    <property type="nucleotide sequence ID" value="NZ_JACHNZ010000044.1"/>
</dbReference>
<sequence>MSGEQRIRRTGLIAGGVAVAMLGLAYASVPLYRLFCQVTGFGGTTMRVDETAAPEAVNKVIKIRFDANVAPGLAWTFKPVQTQATIRIGERKMAFYQATNLTDKPITGMATYNVSPDTAGGYFMKIHCFCFDQQTLQPGETVDMPVSYYIDPAILEDASARRIDEITLSYTFFPSEEDTNKTAANTVVKAAEGTQG</sequence>
<evidence type="ECO:0000256" key="9">
    <source>
        <dbReference type="ARBA" id="ARBA00023136"/>
    </source>
</evidence>
<dbReference type="EMBL" id="JACHNZ010000044">
    <property type="protein sequence ID" value="MBB4633470.1"/>
    <property type="molecule type" value="Genomic_DNA"/>
</dbReference>